<dbReference type="EMBL" id="CP163441">
    <property type="protein sequence ID" value="XDQ44229.1"/>
    <property type="molecule type" value="Genomic_DNA"/>
</dbReference>
<evidence type="ECO:0000313" key="2">
    <source>
        <dbReference type="EMBL" id="XDQ44229.1"/>
    </source>
</evidence>
<feature type="region of interest" description="Disordered" evidence="1">
    <location>
        <begin position="1"/>
        <end position="28"/>
    </location>
</feature>
<accession>A0AB39QNK2</accession>
<protein>
    <recommendedName>
        <fullName evidence="3">Sel1 repeat family protein</fullName>
    </recommendedName>
</protein>
<dbReference type="RefSeq" id="WP_369223183.1">
    <property type="nucleotide sequence ID" value="NZ_CP163441.1"/>
</dbReference>
<evidence type="ECO:0000256" key="1">
    <source>
        <dbReference type="SAM" id="MobiDB-lite"/>
    </source>
</evidence>
<name>A0AB39QNK2_9ACTN</name>
<dbReference type="AlphaFoldDB" id="A0AB39QNK2"/>
<reference evidence="2" key="1">
    <citation type="submission" date="2024-07" db="EMBL/GenBank/DDBJ databases">
        <authorList>
            <person name="Yu S.T."/>
        </authorList>
    </citation>
    <scope>NUCLEOTIDE SEQUENCE</scope>
    <source>
        <strain evidence="2">R39</strain>
    </source>
</reference>
<gene>
    <name evidence="2" type="ORF">AB5J52_19250</name>
</gene>
<organism evidence="2">
    <name type="scientific">Streptomyces sp. R39</name>
    <dbReference type="NCBI Taxonomy" id="3238631"/>
    <lineage>
        <taxon>Bacteria</taxon>
        <taxon>Bacillati</taxon>
        <taxon>Actinomycetota</taxon>
        <taxon>Actinomycetes</taxon>
        <taxon>Kitasatosporales</taxon>
        <taxon>Streptomycetaceae</taxon>
        <taxon>Streptomyces</taxon>
    </lineage>
</organism>
<proteinExistence type="predicted"/>
<evidence type="ECO:0008006" key="3">
    <source>
        <dbReference type="Google" id="ProtNLM"/>
    </source>
</evidence>
<sequence length="58" mass="6375">MDREGGPGNGDAAFRVAGLPKERGDEKQAMGWCREAAERGRYHAHKLLAEHAPDTVEE</sequence>